<comment type="caution">
    <text evidence="5">The sequence shown here is derived from an EMBL/GenBank/DDBJ whole genome shotgun (WGS) entry which is preliminary data.</text>
</comment>
<comment type="cofactor">
    <cofactor evidence="1">
        <name>Mg(2+)</name>
        <dbReference type="ChEBI" id="CHEBI:18420"/>
    </cofactor>
</comment>
<keyword evidence="2 3" id="KW-0378">Hydrolase</keyword>
<dbReference type="PRINTS" id="PR00502">
    <property type="entry name" value="NUDIXFAMILY"/>
</dbReference>
<dbReference type="SUPFAM" id="SSF55811">
    <property type="entry name" value="Nudix"/>
    <property type="match status" value="1"/>
</dbReference>
<dbReference type="RefSeq" id="WP_175187749.1">
    <property type="nucleotide sequence ID" value="NZ_JABVZQ010000019.1"/>
</dbReference>
<evidence type="ECO:0000256" key="1">
    <source>
        <dbReference type="ARBA" id="ARBA00001946"/>
    </source>
</evidence>
<dbReference type="InterPro" id="IPR020476">
    <property type="entry name" value="Nudix_hydrolase"/>
</dbReference>
<evidence type="ECO:0000313" key="5">
    <source>
        <dbReference type="EMBL" id="MBF0637255.1"/>
    </source>
</evidence>
<evidence type="ECO:0000313" key="6">
    <source>
        <dbReference type="Proteomes" id="UP000619838"/>
    </source>
</evidence>
<sequence length="168" mass="19235">MSSVKLRVSALCVHDDHVLFIEHKTFAPGDPRLPESWWILPGGVVEPGETLHEAVRREMLEETGLECRVGGMVFVKELLYPYPGHERAGERHQSVSIGFHCEVTGGKLITGRDPELPLDEQMIIRAEWLPLDRLNEYELYPPVLRELVRDHGPEGFRRVAPRFYDSLL</sequence>
<dbReference type="Proteomes" id="UP000619838">
    <property type="component" value="Unassembled WGS sequence"/>
</dbReference>
<dbReference type="InterPro" id="IPR020084">
    <property type="entry name" value="NUDIX_hydrolase_CS"/>
</dbReference>
<organism evidence="5 6">
    <name type="scientific">Prosthecochloris ethylica</name>
    <dbReference type="NCBI Taxonomy" id="2743976"/>
    <lineage>
        <taxon>Bacteria</taxon>
        <taxon>Pseudomonadati</taxon>
        <taxon>Chlorobiota</taxon>
        <taxon>Chlorobiia</taxon>
        <taxon>Chlorobiales</taxon>
        <taxon>Chlorobiaceae</taxon>
        <taxon>Prosthecochloris</taxon>
    </lineage>
</organism>
<dbReference type="PANTHER" id="PTHR43046:SF14">
    <property type="entry name" value="MUTT_NUDIX FAMILY PROTEIN"/>
    <property type="match status" value="1"/>
</dbReference>
<comment type="similarity">
    <text evidence="3">Belongs to the Nudix hydrolase family.</text>
</comment>
<accession>A0ABR9XTW3</accession>
<name>A0ABR9XTW3_9CHLB</name>
<keyword evidence="6" id="KW-1185">Reference proteome</keyword>
<dbReference type="PANTHER" id="PTHR43046">
    <property type="entry name" value="GDP-MANNOSE MANNOSYL HYDROLASE"/>
    <property type="match status" value="1"/>
</dbReference>
<protein>
    <submittedName>
        <fullName evidence="5">NUDIX domain-containing protein</fullName>
    </submittedName>
</protein>
<proteinExistence type="inferred from homology"/>
<dbReference type="InterPro" id="IPR000086">
    <property type="entry name" value="NUDIX_hydrolase_dom"/>
</dbReference>
<dbReference type="InterPro" id="IPR015797">
    <property type="entry name" value="NUDIX_hydrolase-like_dom_sf"/>
</dbReference>
<evidence type="ECO:0000259" key="4">
    <source>
        <dbReference type="PROSITE" id="PS51462"/>
    </source>
</evidence>
<feature type="domain" description="Nudix hydrolase" evidence="4">
    <location>
        <begin position="3"/>
        <end position="150"/>
    </location>
</feature>
<dbReference type="Pfam" id="PF00293">
    <property type="entry name" value="NUDIX"/>
    <property type="match status" value="1"/>
</dbReference>
<dbReference type="EMBL" id="JADGII010000015">
    <property type="protein sequence ID" value="MBF0637255.1"/>
    <property type="molecule type" value="Genomic_DNA"/>
</dbReference>
<evidence type="ECO:0000256" key="2">
    <source>
        <dbReference type="ARBA" id="ARBA00022801"/>
    </source>
</evidence>
<dbReference type="PROSITE" id="PS00893">
    <property type="entry name" value="NUDIX_BOX"/>
    <property type="match status" value="1"/>
</dbReference>
<evidence type="ECO:0000256" key="3">
    <source>
        <dbReference type="RuleBase" id="RU003476"/>
    </source>
</evidence>
<gene>
    <name evidence="5" type="ORF">INT08_08735</name>
</gene>
<dbReference type="PROSITE" id="PS51462">
    <property type="entry name" value="NUDIX"/>
    <property type="match status" value="1"/>
</dbReference>
<dbReference type="Gene3D" id="3.90.79.10">
    <property type="entry name" value="Nucleoside Triphosphate Pyrophosphohydrolase"/>
    <property type="match status" value="1"/>
</dbReference>
<reference evidence="5 6" key="1">
    <citation type="journal article" date="2020" name="Microorganisms">
        <title>Simultaneous Genome Sequencing of Prosthecochloris ethylica and Desulfuromonas acetoxidans within a Syntrophic Mixture Reveals Unique Pili and Protein Interactions.</title>
        <authorList>
            <person name="Kyndt J.A."/>
            <person name="Van Beeumen J.J."/>
            <person name="Meyer T.E."/>
        </authorList>
    </citation>
    <scope>NUCLEOTIDE SEQUENCE [LARGE SCALE GENOMIC DNA]</scope>
    <source>
        <strain evidence="5 6">N3</strain>
    </source>
</reference>